<dbReference type="Pfam" id="PF25023">
    <property type="entry name" value="TEN_YD-shell"/>
    <property type="match status" value="1"/>
</dbReference>
<dbReference type="Pfam" id="PF05593">
    <property type="entry name" value="RHS_repeat"/>
    <property type="match status" value="1"/>
</dbReference>
<keyword evidence="2" id="KW-0812">Transmembrane</keyword>
<feature type="transmembrane region" description="Helical" evidence="2">
    <location>
        <begin position="1353"/>
        <end position="1373"/>
    </location>
</feature>
<dbReference type="InterPro" id="IPR006530">
    <property type="entry name" value="YD"/>
</dbReference>
<accession>A0A5Y7W6A9</accession>
<dbReference type="Gene3D" id="2.180.10.10">
    <property type="entry name" value="RHS repeat-associated core"/>
    <property type="match status" value="2"/>
</dbReference>
<evidence type="ECO:0000313" key="4">
    <source>
        <dbReference type="EMBL" id="ECQ3013430.1"/>
    </source>
</evidence>
<dbReference type="NCBIfam" id="TIGR01643">
    <property type="entry name" value="YD_repeat_2x"/>
    <property type="match status" value="2"/>
</dbReference>
<reference evidence="4" key="1">
    <citation type="submission" date="2019-08" db="EMBL/GenBank/DDBJ databases">
        <authorList>
            <consortium name="PulseNet: The National Subtyping Network for Foodborne Disease Surveillance"/>
            <person name="Tarr C.L."/>
            <person name="Trees E."/>
            <person name="Katz L.S."/>
            <person name="Carleton-Romer H.A."/>
            <person name="Stroika S."/>
            <person name="Kucerova Z."/>
            <person name="Roache K.F."/>
            <person name="Sabol A.L."/>
            <person name="Besser J."/>
            <person name="Gerner-Smidt P."/>
        </authorList>
    </citation>
    <scope>NUCLEOTIDE SEQUENCE</scope>
    <source>
        <strain evidence="4">PNUSAS094603</strain>
    </source>
</reference>
<evidence type="ECO:0000259" key="3">
    <source>
        <dbReference type="Pfam" id="PF25023"/>
    </source>
</evidence>
<dbReference type="PANTHER" id="PTHR32305">
    <property type="match status" value="1"/>
</dbReference>
<keyword evidence="2" id="KW-0472">Membrane</keyword>
<evidence type="ECO:0000256" key="1">
    <source>
        <dbReference type="ARBA" id="ARBA00022737"/>
    </source>
</evidence>
<dbReference type="EMBL" id="AAKAJM010000016">
    <property type="protein sequence ID" value="ECQ3013430.1"/>
    <property type="molecule type" value="Genomic_DNA"/>
</dbReference>
<feature type="transmembrane region" description="Helical" evidence="2">
    <location>
        <begin position="1385"/>
        <end position="1406"/>
    </location>
</feature>
<dbReference type="InterPro" id="IPR022385">
    <property type="entry name" value="Rhs_assc_core"/>
</dbReference>
<name>A0A5Y7W6A9_SALER</name>
<dbReference type="InterPro" id="IPR050708">
    <property type="entry name" value="T6SS_VgrG/RHS"/>
</dbReference>
<comment type="caution">
    <text evidence="4">The sequence shown here is derived from an EMBL/GenBank/DDBJ whole genome shotgun (WGS) entry which is preliminary data.</text>
</comment>
<sequence length="1638" mass="178126">MNSSFTSHATNFVSALQTDVDPRTGQFMVNLPLARLIGNNNLGPEFSPSLSYSPLASSNAGFGTGFSLGVTQFSNLTNLLELSNGEKYRVEPGTDTVRNQKLHNFRFAYTNGNDAAEGYTVFWKEGKQEKLTAVDDSTFVTTLIVSPLGRTMALAWGWSGQYPLLNEVYDENTVLCRFMYVPSSVIMTVWPETADEYKVTFGLINDSYLDTVSRQMSTDETLTWSFTYDAVEGAEHLLLTGVDYPTGMRDHVEYSQSAGLQYPDAAGIGARLPAVLSHIRSPGTGQPETVTYYEYTSQNFLGYNSNFGNWSADSDYIYTTLTDYRYGSTETVSDGDVTVSTTRTYNNYHLQVSEETTRQGCTYRTDFNYYAEADTFIDGQPPQFQLPKQKTETWTDAQGKSRAQVTVSEFDESGNPTRQVSPDGTETVTEWYSAAGGNGCPAEPNGFVRFMKSQTIMPRQTDYIAPVMQTTYTYKTTGDSGHIVADTVTQSADGVLLQKRCYSYNLTAGDMEYGRMTGMTDEIWSDGEGSASFTATQTFTSVVSNGVLQQTRVFTGHDALQATTSRAQSAYSGLVLSETDAQGVTTTYTYDKCGRLLSRTLTPGTDYENTTTWRWINDNSGPVTIRTDASGNQLRTYFDGSGRPVRVQRFDRDDTQKWFDVLLCNYNALGEAVTGMATDWFTDANERYEVDTRISRSGWGALSTQIFSDGTQIEQGIDPIGLLQRVSQKGGTALSTGTLTTTFDETSYLPVTKTRTNTAGQIVGECLNDWDGLGRLCTETDERGNQTVRTYDAYDRVLTQKLADGSVVTRTYAPHLTGDQVASISVTGPDRDGTTRNWLLGTQDFDSLGRLTRRVSGGRTTTYTYDGASPVPSSVTLSSDNVLNYNYIPELGNVVSSLTADSVMQAFSYDNSTGDLLTAKEGSTEDHHTWSPSGSLAGETFSRDGEKRQAGYTYTLSGKLASCTDISGARTTSVRDKYGRVIALTDDALTVSLKYDALSRLSVQTATDSATQASLTTEFRYDDFDREVARTITDSSGVTLTLRQTWLPNDLLSTRTTQRDGSVVKDEAYSYDARNRLISYTVTGDALPEDAYGHKMRARTYKYDALNNLIMVTTTLADGSIDTATYHYENSNDPTQLSSVMHTHADYPQTITLKYDADGRMTQDEAGRALGYDAVGRLVSVSGNNISGGGYGYDALNRLVSQNVTDGDTRQLYYRADELVNEVLVQQNRATRLVKNGHTCLGVSDDSALTLTAADHNDSLLWSRDVSQKEGLQHNWSPYGNGKTTDLLPGFNGERTDPVSGASHLGNGYRAYNPVLMRFNCPDSLSPFGGGGINPYAYCAGDPVNHTDPSGHLSGQAITGIVTGALGLAFSVFTAGASIAAAGGVMAALGAASTTSLVVGGLGVAADVTAIASGAAEDANPQAASVLGWVSLGSGVVGLATAIAPLASRGIKKVGAFAGDWQYRLQHAGGKRTLGETIESASERGRTLIGYHGTSSKFEKSLLRGINYEAFAGAGAGSRHGQAFYAALDIGTAEGYARMTTEKTNRGRSLLSKIFRKKYKPITFEVFFDTRGYTGNFGDEIFANVLYQGRGPRPTSYEVKFTGESVKYISLRNVINTGKNEIIDYEKLPGLLRGENVI</sequence>
<dbReference type="Gene3D" id="3.90.175.10">
    <property type="entry name" value="Diphtheria Toxin, domain 1"/>
    <property type="match status" value="1"/>
</dbReference>
<dbReference type="InterPro" id="IPR056823">
    <property type="entry name" value="TEN-like_YD-shell"/>
</dbReference>
<dbReference type="InterPro" id="IPR031325">
    <property type="entry name" value="RHS_repeat"/>
</dbReference>
<keyword evidence="2" id="KW-1133">Transmembrane helix</keyword>
<dbReference type="SUPFAM" id="SSF56399">
    <property type="entry name" value="ADP-ribosylation"/>
    <property type="match status" value="1"/>
</dbReference>
<gene>
    <name evidence="4" type="ORF">FZ370_16905</name>
</gene>
<feature type="transmembrane region" description="Helical" evidence="2">
    <location>
        <begin position="1426"/>
        <end position="1447"/>
    </location>
</feature>
<feature type="domain" description="Teneurin-like YD-shell" evidence="3">
    <location>
        <begin position="899"/>
        <end position="1323"/>
    </location>
</feature>
<proteinExistence type="predicted"/>
<keyword evidence="1" id="KW-0677">Repeat</keyword>
<dbReference type="NCBIfam" id="TIGR03696">
    <property type="entry name" value="Rhs_assc_core"/>
    <property type="match status" value="1"/>
</dbReference>
<organism evidence="4">
    <name type="scientific">Salmonella enterica</name>
    <name type="common">Salmonella choleraesuis</name>
    <dbReference type="NCBI Taxonomy" id="28901"/>
    <lineage>
        <taxon>Bacteria</taxon>
        <taxon>Pseudomonadati</taxon>
        <taxon>Pseudomonadota</taxon>
        <taxon>Gammaproteobacteria</taxon>
        <taxon>Enterobacterales</taxon>
        <taxon>Enterobacteriaceae</taxon>
        <taxon>Salmonella</taxon>
    </lineage>
</organism>
<evidence type="ECO:0000256" key="2">
    <source>
        <dbReference type="SAM" id="Phobius"/>
    </source>
</evidence>
<dbReference type="PANTHER" id="PTHR32305:SF15">
    <property type="entry name" value="PROTEIN RHSA-RELATED"/>
    <property type="match status" value="1"/>
</dbReference>
<protein>
    <recommendedName>
        <fullName evidence="3">Teneurin-like YD-shell domain-containing protein</fullName>
    </recommendedName>
</protein>